<dbReference type="AlphaFoldDB" id="A0AAV7VI81"/>
<dbReference type="Proteomes" id="UP001066276">
    <property type="component" value="Chromosome 2_1"/>
</dbReference>
<evidence type="ECO:0000313" key="3">
    <source>
        <dbReference type="Proteomes" id="UP001066276"/>
    </source>
</evidence>
<proteinExistence type="predicted"/>
<comment type="caution">
    <text evidence="2">The sequence shown here is derived from an EMBL/GenBank/DDBJ whole genome shotgun (WGS) entry which is preliminary data.</text>
</comment>
<accession>A0AAV7VI81</accession>
<protein>
    <submittedName>
        <fullName evidence="2">Uncharacterized protein</fullName>
    </submittedName>
</protein>
<feature type="region of interest" description="Disordered" evidence="1">
    <location>
        <begin position="57"/>
        <end position="83"/>
    </location>
</feature>
<gene>
    <name evidence="2" type="ORF">NDU88_003752</name>
</gene>
<feature type="region of interest" description="Disordered" evidence="1">
    <location>
        <begin position="107"/>
        <end position="145"/>
    </location>
</feature>
<keyword evidence="3" id="KW-1185">Reference proteome</keyword>
<dbReference type="EMBL" id="JANPWB010000003">
    <property type="protein sequence ID" value="KAJ1199920.1"/>
    <property type="molecule type" value="Genomic_DNA"/>
</dbReference>
<reference evidence="2" key="1">
    <citation type="journal article" date="2022" name="bioRxiv">
        <title>Sequencing and chromosome-scale assembly of the giantPleurodeles waltlgenome.</title>
        <authorList>
            <person name="Brown T."/>
            <person name="Elewa A."/>
            <person name="Iarovenko S."/>
            <person name="Subramanian E."/>
            <person name="Araus A.J."/>
            <person name="Petzold A."/>
            <person name="Susuki M."/>
            <person name="Suzuki K.-i.T."/>
            <person name="Hayashi T."/>
            <person name="Toyoda A."/>
            <person name="Oliveira C."/>
            <person name="Osipova E."/>
            <person name="Leigh N.D."/>
            <person name="Simon A."/>
            <person name="Yun M.H."/>
        </authorList>
    </citation>
    <scope>NUCLEOTIDE SEQUENCE</scope>
    <source>
        <strain evidence="2">20211129_DDA</strain>
        <tissue evidence="2">Liver</tissue>
    </source>
</reference>
<evidence type="ECO:0000256" key="1">
    <source>
        <dbReference type="SAM" id="MobiDB-lite"/>
    </source>
</evidence>
<feature type="region of interest" description="Disordered" evidence="1">
    <location>
        <begin position="1"/>
        <end position="26"/>
    </location>
</feature>
<name>A0AAV7VI81_PLEWA</name>
<organism evidence="2 3">
    <name type="scientific">Pleurodeles waltl</name>
    <name type="common">Iberian ribbed newt</name>
    <dbReference type="NCBI Taxonomy" id="8319"/>
    <lineage>
        <taxon>Eukaryota</taxon>
        <taxon>Metazoa</taxon>
        <taxon>Chordata</taxon>
        <taxon>Craniata</taxon>
        <taxon>Vertebrata</taxon>
        <taxon>Euteleostomi</taxon>
        <taxon>Amphibia</taxon>
        <taxon>Batrachia</taxon>
        <taxon>Caudata</taxon>
        <taxon>Salamandroidea</taxon>
        <taxon>Salamandridae</taxon>
        <taxon>Pleurodelinae</taxon>
        <taxon>Pleurodeles</taxon>
    </lineage>
</organism>
<feature type="compositionally biased region" description="Basic and acidic residues" evidence="1">
    <location>
        <begin position="107"/>
        <end position="124"/>
    </location>
</feature>
<evidence type="ECO:0000313" key="2">
    <source>
        <dbReference type="EMBL" id="KAJ1199920.1"/>
    </source>
</evidence>
<sequence length="145" mass="15144">MAPNVLRCSQGKPDPAGVGREEQNTGASAAVVIKASQVKKSSGPFMEKLRLQATTTCHGEGGKNVTKHETGPTIPDTFKHPSQGICLEPPLPGKEAVPESTILTHNDTCKDVGLGKREGVDSDSARSMVGDGNGDSPKVRSLVLD</sequence>